<keyword evidence="2" id="KW-1185">Reference proteome</keyword>
<proteinExistence type="predicted"/>
<dbReference type="Proteomes" id="UP001203423">
    <property type="component" value="Unassembled WGS sequence"/>
</dbReference>
<dbReference type="RefSeq" id="WP_248942312.1">
    <property type="nucleotide sequence ID" value="NZ_JAKIKS010000114.1"/>
</dbReference>
<gene>
    <name evidence="1" type="ORF">L2764_21055</name>
</gene>
<dbReference type="EMBL" id="JAKIKS010000114">
    <property type="protein sequence ID" value="MCL1126902.1"/>
    <property type="molecule type" value="Genomic_DNA"/>
</dbReference>
<evidence type="ECO:0000313" key="2">
    <source>
        <dbReference type="Proteomes" id="UP001203423"/>
    </source>
</evidence>
<organism evidence="1 2">
    <name type="scientific">Shewanella surugensis</name>
    <dbReference type="NCBI Taxonomy" id="212020"/>
    <lineage>
        <taxon>Bacteria</taxon>
        <taxon>Pseudomonadati</taxon>
        <taxon>Pseudomonadota</taxon>
        <taxon>Gammaproteobacteria</taxon>
        <taxon>Alteromonadales</taxon>
        <taxon>Shewanellaceae</taxon>
        <taxon>Shewanella</taxon>
    </lineage>
</organism>
<dbReference type="SUPFAM" id="SSF63825">
    <property type="entry name" value="YWTD domain"/>
    <property type="match status" value="1"/>
</dbReference>
<comment type="caution">
    <text evidence="1">The sequence shown here is derived from an EMBL/GenBank/DDBJ whole genome shotgun (WGS) entry which is preliminary data.</text>
</comment>
<sequence length="368" mass="40323">MNVPINISASSCVDNFRRANILCYGLLNPRGMAFTAEGDLLLIEAGAAEAHPPYSGQLTCRDPNTGAIKSTLLSGYRALNMQQRMLRDEIMGLADIAPMMAVQGEKSAWLIALTDYIQGSKMIEVQTLLSGKGGSHVEVAFETLFTTEGNINSLCYHPERQAWYCIKPDTNEVIEFKRNEAQRVVCVLPDLALGQEAVPVNIVYQASSQKLLISLFSGELGRGDPFKGIDFEKHQGEVIALDLNNNHIEHLVTGLTLPTGLCVTLDDKLFVTELCDDFLEPLPAEGLPSQPLHGGFKRFSGRLLQIDLHTRQCDILAKNLDTPSNLAMDQQAIYISEGMGLPGRLLPTLDGQPQELSGMIRKVSLTEV</sequence>
<reference evidence="1 2" key="1">
    <citation type="submission" date="2022-01" db="EMBL/GenBank/DDBJ databases">
        <title>Whole genome-based taxonomy of the Shewanellaceae.</title>
        <authorList>
            <person name="Martin-Rodriguez A.J."/>
        </authorList>
    </citation>
    <scope>NUCLEOTIDE SEQUENCE [LARGE SCALE GENOMIC DNA]</scope>
    <source>
        <strain evidence="1 2">DSM 17177</strain>
    </source>
</reference>
<protein>
    <submittedName>
        <fullName evidence="1">Uncharacterized protein</fullName>
    </submittedName>
</protein>
<name>A0ABT0LGR2_9GAMM</name>
<evidence type="ECO:0000313" key="1">
    <source>
        <dbReference type="EMBL" id="MCL1126902.1"/>
    </source>
</evidence>
<accession>A0ABT0LGR2</accession>